<dbReference type="PANTHER" id="PTHR48111">
    <property type="entry name" value="REGULATOR OF RPOS"/>
    <property type="match status" value="1"/>
</dbReference>
<evidence type="ECO:0000313" key="12">
    <source>
        <dbReference type="Proteomes" id="UP000472710"/>
    </source>
</evidence>
<dbReference type="SUPFAM" id="SSF52172">
    <property type="entry name" value="CheY-like"/>
    <property type="match status" value="1"/>
</dbReference>
<keyword evidence="3" id="KW-0805">Transcription regulation</keyword>
<comment type="caution">
    <text evidence="11">The sequence shown here is derived from an EMBL/GenBank/DDBJ whole genome shotgun (WGS) entry which is preliminary data.</text>
</comment>
<feature type="modified residue" description="4-aspartylphosphate" evidence="6">
    <location>
        <position position="168"/>
    </location>
</feature>
<evidence type="ECO:0000256" key="2">
    <source>
        <dbReference type="ARBA" id="ARBA00023012"/>
    </source>
</evidence>
<dbReference type="Gene3D" id="6.10.250.690">
    <property type="match status" value="1"/>
</dbReference>
<dbReference type="PROSITE" id="PS51755">
    <property type="entry name" value="OMPR_PHOB"/>
    <property type="match status" value="1"/>
</dbReference>
<organism evidence="11 12">
    <name type="scientific">Streptomyces diastaticus subsp. diastaticus</name>
    <dbReference type="NCBI Taxonomy" id="68040"/>
    <lineage>
        <taxon>Bacteria</taxon>
        <taxon>Bacillati</taxon>
        <taxon>Actinomycetota</taxon>
        <taxon>Actinomycetes</taxon>
        <taxon>Kitasatosporales</taxon>
        <taxon>Streptomycetaceae</taxon>
        <taxon>Streptomyces</taxon>
        <taxon>Streptomyces diastaticus group</taxon>
    </lineage>
</organism>
<dbReference type="InterPro" id="IPR039420">
    <property type="entry name" value="WalR-like"/>
</dbReference>
<dbReference type="Pfam" id="PF00072">
    <property type="entry name" value="Response_reg"/>
    <property type="match status" value="1"/>
</dbReference>
<feature type="compositionally biased region" description="Basic residues" evidence="8">
    <location>
        <begin position="7"/>
        <end position="18"/>
    </location>
</feature>
<feature type="domain" description="OmpR/PhoB-type" evidence="10">
    <location>
        <begin position="245"/>
        <end position="344"/>
    </location>
</feature>
<evidence type="ECO:0000259" key="9">
    <source>
        <dbReference type="PROSITE" id="PS50110"/>
    </source>
</evidence>
<keyword evidence="2" id="KW-0902">Two-component regulatory system</keyword>
<dbReference type="Gene3D" id="1.10.10.10">
    <property type="entry name" value="Winged helix-like DNA-binding domain superfamily/Winged helix DNA-binding domain"/>
    <property type="match status" value="1"/>
</dbReference>
<keyword evidence="1 6" id="KW-0597">Phosphoprotein</keyword>
<dbReference type="InterPro" id="IPR036388">
    <property type="entry name" value="WH-like_DNA-bd_sf"/>
</dbReference>
<dbReference type="SUPFAM" id="SSF46894">
    <property type="entry name" value="C-terminal effector domain of the bipartite response regulators"/>
    <property type="match status" value="1"/>
</dbReference>
<evidence type="ECO:0000256" key="3">
    <source>
        <dbReference type="ARBA" id="ARBA00023015"/>
    </source>
</evidence>
<dbReference type="InterPro" id="IPR011006">
    <property type="entry name" value="CheY-like_superfamily"/>
</dbReference>
<keyword evidence="12" id="KW-1185">Reference proteome</keyword>
<accession>A0ABQ1CT04</accession>
<evidence type="ECO:0000256" key="6">
    <source>
        <dbReference type="PROSITE-ProRule" id="PRU00169"/>
    </source>
</evidence>
<keyword evidence="4 7" id="KW-0238">DNA-binding</keyword>
<dbReference type="Gene3D" id="3.40.50.2300">
    <property type="match status" value="1"/>
</dbReference>
<protein>
    <recommendedName>
        <fullName evidence="13">DNA-binding response regulator</fullName>
    </recommendedName>
</protein>
<evidence type="ECO:0000256" key="7">
    <source>
        <dbReference type="PROSITE-ProRule" id="PRU01091"/>
    </source>
</evidence>
<feature type="region of interest" description="Disordered" evidence="8">
    <location>
        <begin position="1"/>
        <end position="110"/>
    </location>
</feature>
<dbReference type="PANTHER" id="PTHR48111:SF1">
    <property type="entry name" value="TWO-COMPONENT RESPONSE REGULATOR ORR33"/>
    <property type="match status" value="1"/>
</dbReference>
<evidence type="ECO:0000259" key="10">
    <source>
        <dbReference type="PROSITE" id="PS51755"/>
    </source>
</evidence>
<feature type="DNA-binding region" description="OmpR/PhoB-type" evidence="7">
    <location>
        <begin position="245"/>
        <end position="344"/>
    </location>
</feature>
<dbReference type="PROSITE" id="PS50110">
    <property type="entry name" value="RESPONSE_REGULATORY"/>
    <property type="match status" value="1"/>
</dbReference>
<evidence type="ECO:0000313" key="11">
    <source>
        <dbReference type="EMBL" id="GFH73294.1"/>
    </source>
</evidence>
<sequence length="355" mass="38994">MAVFVSRTRRRPPARRLKSAGPTGARPAAPAARELPDHATSALRAPEPYPAVVTEAARAARRSRGVGPRRAGSPPAAPAAAVLAEETPHPAGGHARERRSRPLPADHPRPSTIVPVCANVIVAEDDAKQAELVRRYLEREGHAVTVVTEGLAALEQARRGEPDLLVLDVMMPRADGLDVLRVLRSEGRELAVLMLTARSTEDDLLLGLDLGADDYMTKPYSPRELMARVRTLLRRTRREAHGGEDPVVRVGALAVDPRRHEVTVDGVRVPCTPAEFRLLVTMAAEPERVFTREQLLAELHGFDRYISSRTVDVHIMNLRKKIERSPRRPDRLLTVFGVGYKLVDPAKKASRASAR</sequence>
<feature type="domain" description="Response regulatory" evidence="9">
    <location>
        <begin position="119"/>
        <end position="233"/>
    </location>
</feature>
<dbReference type="Pfam" id="PF00486">
    <property type="entry name" value="Trans_reg_C"/>
    <property type="match status" value="1"/>
</dbReference>
<dbReference type="InterPro" id="IPR001867">
    <property type="entry name" value="OmpR/PhoB-type_DNA-bd"/>
</dbReference>
<dbReference type="CDD" id="cd17574">
    <property type="entry name" value="REC_OmpR"/>
    <property type="match status" value="1"/>
</dbReference>
<evidence type="ECO:0000256" key="8">
    <source>
        <dbReference type="SAM" id="MobiDB-lite"/>
    </source>
</evidence>
<dbReference type="InterPro" id="IPR001789">
    <property type="entry name" value="Sig_transdc_resp-reg_receiver"/>
</dbReference>
<dbReference type="SMART" id="SM00448">
    <property type="entry name" value="REC"/>
    <property type="match status" value="1"/>
</dbReference>
<dbReference type="InterPro" id="IPR016032">
    <property type="entry name" value="Sig_transdc_resp-reg_C-effctor"/>
</dbReference>
<dbReference type="EMBL" id="BLLN01000005">
    <property type="protein sequence ID" value="GFH73294.1"/>
    <property type="molecule type" value="Genomic_DNA"/>
</dbReference>
<feature type="compositionally biased region" description="Low complexity" evidence="8">
    <location>
        <begin position="20"/>
        <end position="33"/>
    </location>
</feature>
<feature type="compositionally biased region" description="Low complexity" evidence="8">
    <location>
        <begin position="65"/>
        <end position="85"/>
    </location>
</feature>
<dbReference type="CDD" id="cd00383">
    <property type="entry name" value="trans_reg_C"/>
    <property type="match status" value="1"/>
</dbReference>
<evidence type="ECO:0000256" key="4">
    <source>
        <dbReference type="ARBA" id="ARBA00023125"/>
    </source>
</evidence>
<evidence type="ECO:0000256" key="1">
    <source>
        <dbReference type="ARBA" id="ARBA00022553"/>
    </source>
</evidence>
<dbReference type="SMART" id="SM00862">
    <property type="entry name" value="Trans_reg_C"/>
    <property type="match status" value="1"/>
</dbReference>
<dbReference type="Proteomes" id="UP000472710">
    <property type="component" value="Unassembled WGS sequence"/>
</dbReference>
<evidence type="ECO:0008006" key="13">
    <source>
        <dbReference type="Google" id="ProtNLM"/>
    </source>
</evidence>
<evidence type="ECO:0000256" key="5">
    <source>
        <dbReference type="ARBA" id="ARBA00023163"/>
    </source>
</evidence>
<keyword evidence="5" id="KW-0804">Transcription</keyword>
<name>A0ABQ1CT04_STRDI</name>
<reference evidence="11 12" key="1">
    <citation type="submission" date="2020-02" db="EMBL/GenBank/DDBJ databases">
        <title>Whole genome shotgun sequence of Streptomyces diastaticus subsp. diastaticus NBRC 13412.</title>
        <authorList>
            <person name="Ichikawa N."/>
            <person name="Komaki H."/>
            <person name="Tamura T."/>
        </authorList>
    </citation>
    <scope>NUCLEOTIDE SEQUENCE [LARGE SCALE GENOMIC DNA]</scope>
    <source>
        <strain evidence="11 12">NBRC 13412</strain>
    </source>
</reference>
<proteinExistence type="predicted"/>
<gene>
    <name evidence="11" type="ORF">Sdia_40620</name>
</gene>